<dbReference type="AlphaFoldDB" id="A0A2P2QYA0"/>
<dbReference type="EMBL" id="GGEC01091443">
    <property type="protein sequence ID" value="MBX71927.1"/>
    <property type="molecule type" value="Transcribed_RNA"/>
</dbReference>
<evidence type="ECO:0000313" key="1">
    <source>
        <dbReference type="EMBL" id="MBX71927.1"/>
    </source>
</evidence>
<reference evidence="1" key="1">
    <citation type="submission" date="2018-02" db="EMBL/GenBank/DDBJ databases">
        <title>Rhizophora mucronata_Transcriptome.</title>
        <authorList>
            <person name="Meera S.P."/>
            <person name="Sreeshan A."/>
            <person name="Augustine A."/>
        </authorList>
    </citation>
    <scope>NUCLEOTIDE SEQUENCE</scope>
    <source>
        <tissue evidence="1">Leaf</tissue>
    </source>
</reference>
<accession>A0A2P2QYA0</accession>
<protein>
    <submittedName>
        <fullName evidence="1">Uncharacterized protein</fullName>
    </submittedName>
</protein>
<name>A0A2P2QYA0_RHIMU</name>
<sequence length="52" mass="5688">MCYFSVGSCIPDEIVNSTKEPVLQYGVILSGRATIFIQEMQVPGCNLEGCVF</sequence>
<organism evidence="1">
    <name type="scientific">Rhizophora mucronata</name>
    <name type="common">Asiatic mangrove</name>
    <dbReference type="NCBI Taxonomy" id="61149"/>
    <lineage>
        <taxon>Eukaryota</taxon>
        <taxon>Viridiplantae</taxon>
        <taxon>Streptophyta</taxon>
        <taxon>Embryophyta</taxon>
        <taxon>Tracheophyta</taxon>
        <taxon>Spermatophyta</taxon>
        <taxon>Magnoliopsida</taxon>
        <taxon>eudicotyledons</taxon>
        <taxon>Gunneridae</taxon>
        <taxon>Pentapetalae</taxon>
        <taxon>rosids</taxon>
        <taxon>fabids</taxon>
        <taxon>Malpighiales</taxon>
        <taxon>Rhizophoraceae</taxon>
        <taxon>Rhizophora</taxon>
    </lineage>
</organism>
<proteinExistence type="predicted"/>